<reference evidence="1 2" key="2">
    <citation type="journal article" date="2016" name="Int. J. Syst. Evol. Microbiol.">
        <title>Bacillus gobiensis sp. nov., isolated from a soil sample.</title>
        <authorList>
            <person name="Liu B."/>
            <person name="Liu G.H."/>
            <person name="Cetin S."/>
            <person name="Schumann P."/>
            <person name="Pan Z.Z."/>
            <person name="Chen Q.Q."/>
        </authorList>
    </citation>
    <scope>NUCLEOTIDE SEQUENCE [LARGE SCALE GENOMIC DNA]</scope>
    <source>
        <strain evidence="1 2">FJAT-4402</strain>
    </source>
</reference>
<proteinExistence type="predicted"/>
<dbReference type="Proteomes" id="UP000067625">
    <property type="component" value="Chromosome"/>
</dbReference>
<dbReference type="OrthoDB" id="2417886at2"/>
<dbReference type="RefSeq" id="WP_053603179.1">
    <property type="nucleotide sequence ID" value="NZ_CP012600.1"/>
</dbReference>
<name>A0A0M3R9H0_9BACI</name>
<dbReference type="PATRIC" id="fig|1441095.3.peg.1608"/>
<evidence type="ECO:0000313" key="2">
    <source>
        <dbReference type="Proteomes" id="UP000067625"/>
    </source>
</evidence>
<evidence type="ECO:0000313" key="1">
    <source>
        <dbReference type="EMBL" id="ALC81422.1"/>
    </source>
</evidence>
<reference evidence="2" key="1">
    <citation type="submission" date="2015-08" db="EMBL/GenBank/DDBJ databases">
        <title>Genome sequencing project for genomic taxonomy and phylogenomics of Bacillus-like bacteria.</title>
        <authorList>
            <person name="Liu B."/>
            <person name="Wang J."/>
            <person name="Zhu Y."/>
            <person name="Liu G."/>
            <person name="Chen Q."/>
            <person name="Chen Z."/>
            <person name="Lan J."/>
            <person name="Che J."/>
            <person name="Ge C."/>
            <person name="Shi H."/>
            <person name="Pan Z."/>
            <person name="Liu X."/>
        </authorList>
    </citation>
    <scope>NUCLEOTIDE SEQUENCE [LARGE SCALE GENOMIC DNA]</scope>
    <source>
        <strain evidence="2">FJAT-4402</strain>
    </source>
</reference>
<dbReference type="Pfam" id="PF07307">
    <property type="entry name" value="HEPPP_synt_1"/>
    <property type="match status" value="1"/>
</dbReference>
<dbReference type="AlphaFoldDB" id="A0A0M3R9H0"/>
<dbReference type="STRING" id="1441095.AM592_07290"/>
<sequence>MHDIDKNIFELEKKLNKKLSHPYLAKNLPAPKVDRDKLFLFHALFEESVLAEADKENYIITAMLVQIALDTHEDVNTETALALDDQKNRQLTVLAGDYFSGLYYSLLSDMKDIFMIRTLATAIKEINEHKVRLYDRSINDLNAFFSSLGNIESALFKYIAEHLKIPSWNVIANDFLVYKRIMSDPKLFKPLGGESPNSSYFSDHENQHEIKDSRYNIAVASIKELLSNKPLIQTSLIDRLNAIKQELWTYHQKVEEG</sequence>
<gene>
    <name evidence="1" type="ORF">AM592_07290</name>
</gene>
<dbReference type="Gene3D" id="1.20.120.1450">
    <property type="match status" value="1"/>
</dbReference>
<dbReference type="InterPro" id="IPR009920">
    <property type="entry name" value="HEPPP_synth_su1"/>
</dbReference>
<accession>A0A0M3R9H0</accession>
<keyword evidence="2" id="KW-1185">Reference proteome</keyword>
<dbReference type="GO" id="GO:0009234">
    <property type="term" value="P:menaquinone biosynthetic process"/>
    <property type="evidence" value="ECO:0007669"/>
    <property type="project" value="InterPro"/>
</dbReference>
<dbReference type="EMBL" id="CP012600">
    <property type="protein sequence ID" value="ALC81422.1"/>
    <property type="molecule type" value="Genomic_DNA"/>
</dbReference>
<protein>
    <submittedName>
        <fullName evidence="1">Heptaprenyl diphosphate synthase</fullName>
    </submittedName>
</protein>
<dbReference type="FunFam" id="1.20.120.1450:FF:000001">
    <property type="entry name" value="Heptaprenyl diphosphate synthase component I"/>
    <property type="match status" value="1"/>
</dbReference>
<organism evidence="1 2">
    <name type="scientific">Bacillus gobiensis</name>
    <dbReference type="NCBI Taxonomy" id="1441095"/>
    <lineage>
        <taxon>Bacteria</taxon>
        <taxon>Bacillati</taxon>
        <taxon>Bacillota</taxon>
        <taxon>Bacilli</taxon>
        <taxon>Bacillales</taxon>
        <taxon>Bacillaceae</taxon>
        <taxon>Bacillus</taxon>
    </lineage>
</organism>